<proteinExistence type="predicted"/>
<keyword evidence="2" id="KW-1185">Reference proteome</keyword>
<accession>D2BWY0</accession>
<dbReference type="AlphaFoldDB" id="D2BWY0"/>
<dbReference type="STRING" id="590409.Dd586_1496"/>
<gene>
    <name evidence="1" type="ordered locus">Dd586_1496</name>
</gene>
<dbReference type="Proteomes" id="UP000001446">
    <property type="component" value="Chromosome"/>
</dbReference>
<dbReference type="KEGG" id="ddc:Dd586_1496"/>
<reference evidence="1" key="1">
    <citation type="submission" date="2009-12" db="EMBL/GenBank/DDBJ databases">
        <title>Complete sequence of Dickeya dadantii Ech586.</title>
        <authorList>
            <consortium name="US DOE Joint Genome Institute"/>
            <person name="Lucas S."/>
            <person name="Copeland A."/>
            <person name="Lapidus A."/>
            <person name="Glavina del Rio T."/>
            <person name="Tice H."/>
            <person name="Bruce D."/>
            <person name="Goodwin L."/>
            <person name="Pitluck S."/>
            <person name="Munk A.C."/>
            <person name="Brettin T."/>
            <person name="Detter J.C."/>
            <person name="Han C."/>
            <person name="Tapia R."/>
            <person name="Larimer F."/>
            <person name="Land M."/>
            <person name="Hauser L."/>
            <person name="Kyrpides N."/>
            <person name="Mikhailova N."/>
            <person name="Balakrishnan V."/>
            <person name="Glasner J."/>
            <person name="Perna N.T."/>
        </authorList>
    </citation>
    <scope>NUCLEOTIDE SEQUENCE [LARGE SCALE GENOMIC DNA]</scope>
    <source>
        <strain evidence="1">Ech586</strain>
    </source>
</reference>
<evidence type="ECO:0000313" key="1">
    <source>
        <dbReference type="EMBL" id="ACZ76364.1"/>
    </source>
</evidence>
<evidence type="ECO:0000313" key="2">
    <source>
        <dbReference type="Proteomes" id="UP000001446"/>
    </source>
</evidence>
<organism evidence="1 2">
    <name type="scientific">Dickeya zeae (strain Ech586)</name>
    <name type="common">Dickeya dadantii (strain Ech586)</name>
    <dbReference type="NCBI Taxonomy" id="590409"/>
    <lineage>
        <taxon>Bacteria</taxon>
        <taxon>Pseudomonadati</taxon>
        <taxon>Pseudomonadota</taxon>
        <taxon>Gammaproteobacteria</taxon>
        <taxon>Enterobacterales</taxon>
        <taxon>Pectobacteriaceae</taxon>
        <taxon>Dickeya</taxon>
        <taxon>Dickeya parazeae</taxon>
    </lineage>
</organism>
<dbReference type="EMBL" id="CP001836">
    <property type="protein sequence ID" value="ACZ76364.1"/>
    <property type="molecule type" value="Genomic_DNA"/>
</dbReference>
<sequence length="44" mass="5050">MLRHCTAFGLIHTTQAYQHFDNYVTTITKMKGAKHNISLIFALL</sequence>
<dbReference type="HOGENOM" id="CLU_3215443_0_0_6"/>
<name>D2BWY0_DICZ5</name>
<protein>
    <submittedName>
        <fullName evidence="1">Uncharacterized protein</fullName>
    </submittedName>
</protein>